<dbReference type="InterPro" id="IPR002104">
    <property type="entry name" value="Integrase_catalytic"/>
</dbReference>
<feature type="domain" description="Tyr recombinase" evidence="2">
    <location>
        <begin position="16"/>
        <end position="202"/>
    </location>
</feature>
<dbReference type="RefSeq" id="WP_209685783.1">
    <property type="nucleotide sequence ID" value="NZ_JAGGLU010000001.1"/>
</dbReference>
<dbReference type="Pfam" id="PF00589">
    <property type="entry name" value="Phage_integrase"/>
    <property type="match status" value="1"/>
</dbReference>
<dbReference type="InterPro" id="IPR050090">
    <property type="entry name" value="Tyrosine_recombinase_XerCD"/>
</dbReference>
<dbReference type="InterPro" id="IPR013762">
    <property type="entry name" value="Integrase-like_cat_sf"/>
</dbReference>
<keyword evidence="4" id="KW-1185">Reference proteome</keyword>
<accession>A0ABS4MBY1</accession>
<dbReference type="PANTHER" id="PTHR30349:SF82">
    <property type="entry name" value="INTEGRASE_RECOMBINASE YOEC-RELATED"/>
    <property type="match status" value="1"/>
</dbReference>
<evidence type="ECO:0000259" key="2">
    <source>
        <dbReference type="PROSITE" id="PS51898"/>
    </source>
</evidence>
<proteinExistence type="predicted"/>
<dbReference type="InterPro" id="IPR011010">
    <property type="entry name" value="DNA_brk_join_enz"/>
</dbReference>
<evidence type="ECO:0000256" key="1">
    <source>
        <dbReference type="ARBA" id="ARBA00023172"/>
    </source>
</evidence>
<evidence type="ECO:0000313" key="4">
    <source>
        <dbReference type="Proteomes" id="UP001519292"/>
    </source>
</evidence>
<sequence>MVHVGEHEQHKKKKIYQSSPLRTKKEIKDIRDVLKLQGSDLMTTGRISHRNLMLFNFGCATGLRASDIVKLKVKDIKGKENLAIRETKTGKISRAFINDALAKELNAYIKFMHLKSNDYLFPSSKHGYHVSTTQVYRFLQQAGHMLGRDDITTHTMRRTFGYQFYKQTHDIAMLQKILNHSSPAVTKRYIGIEQEEINNALRNFSI</sequence>
<dbReference type="SUPFAM" id="SSF56349">
    <property type="entry name" value="DNA breaking-rejoining enzymes"/>
    <property type="match status" value="1"/>
</dbReference>
<dbReference type="Proteomes" id="UP001519292">
    <property type="component" value="Unassembled WGS sequence"/>
</dbReference>
<gene>
    <name evidence="3" type="ORF">J2Z60_000357</name>
</gene>
<dbReference type="Gene3D" id="1.10.443.10">
    <property type="entry name" value="Intergrase catalytic core"/>
    <property type="match status" value="1"/>
</dbReference>
<keyword evidence="1" id="KW-0233">DNA recombination</keyword>
<protein>
    <submittedName>
        <fullName evidence="3">Integrase</fullName>
    </submittedName>
</protein>
<dbReference type="PANTHER" id="PTHR30349">
    <property type="entry name" value="PHAGE INTEGRASE-RELATED"/>
    <property type="match status" value="1"/>
</dbReference>
<name>A0ABS4MBY1_9LACO</name>
<dbReference type="PROSITE" id="PS51898">
    <property type="entry name" value="TYR_RECOMBINASE"/>
    <property type="match status" value="1"/>
</dbReference>
<organism evidence="3 4">
    <name type="scientific">Lactobacillus colini</name>
    <dbReference type="NCBI Taxonomy" id="1819254"/>
    <lineage>
        <taxon>Bacteria</taxon>
        <taxon>Bacillati</taxon>
        <taxon>Bacillota</taxon>
        <taxon>Bacilli</taxon>
        <taxon>Lactobacillales</taxon>
        <taxon>Lactobacillaceae</taxon>
        <taxon>Lactobacillus</taxon>
    </lineage>
</organism>
<comment type="caution">
    <text evidence="3">The sequence shown here is derived from an EMBL/GenBank/DDBJ whole genome shotgun (WGS) entry which is preliminary data.</text>
</comment>
<evidence type="ECO:0000313" key="3">
    <source>
        <dbReference type="EMBL" id="MBP2057195.1"/>
    </source>
</evidence>
<dbReference type="EMBL" id="JAGGLU010000001">
    <property type="protein sequence ID" value="MBP2057195.1"/>
    <property type="molecule type" value="Genomic_DNA"/>
</dbReference>
<reference evidence="3 4" key="1">
    <citation type="submission" date="2021-03" db="EMBL/GenBank/DDBJ databases">
        <title>Genomic Encyclopedia of Type Strains, Phase IV (KMG-IV): sequencing the most valuable type-strain genomes for metagenomic binning, comparative biology and taxonomic classification.</title>
        <authorList>
            <person name="Goeker M."/>
        </authorList>
    </citation>
    <scope>NUCLEOTIDE SEQUENCE [LARGE SCALE GENOMIC DNA]</scope>
    <source>
        <strain evidence="3 4">DSM 101872</strain>
    </source>
</reference>